<sequence length="354" mass="39561">MDPSDPGRGSMIMAISWVLTSLCIGFIALRMYVRARITHSTGSDDWLMVLAGILQVAFQACITVGYTHGLGKRDQNLTINQLIEILKWMWISSTPAILTSTVARVSIAVLLMRLFGMHRWLRYFLISFTTLQTICGILIILFVWLQVDPVEGLWNPTIPARRWDPDIQRITAIVGQSLFTFSDLAYVLFPVMIIWRLNMPTHQKLGLITLLGLSIFTMMASVMKTVTSQSNALDPEAQYKASVSVLWSAVEQGLVISLGCVPPLRVLMRLEIPVWKSIRSTLSRFTGSKNSQAGTSTATNTDVELHSRKRDPYSNSLETARASAKEPDTESTRHLTEPGPGAIHRADEYEVSYD</sequence>
<dbReference type="PANTHER" id="PTHR33048">
    <property type="entry name" value="PTH11-LIKE INTEGRAL MEMBRANE PROTEIN (AFU_ORTHOLOGUE AFUA_5G11245)"/>
    <property type="match status" value="1"/>
</dbReference>
<dbReference type="AlphaFoldDB" id="A0A6A6JUD4"/>
<accession>A0A6A6JUD4</accession>
<feature type="compositionally biased region" description="Basic and acidic residues" evidence="6">
    <location>
        <begin position="323"/>
        <end position="336"/>
    </location>
</feature>
<comment type="subcellular location">
    <subcellularLocation>
        <location evidence="1">Membrane</location>
        <topology evidence="1">Multi-pass membrane protein</topology>
    </subcellularLocation>
</comment>
<gene>
    <name evidence="9" type="ORF">EI97DRAFT_455140</name>
</gene>
<evidence type="ECO:0000259" key="8">
    <source>
        <dbReference type="Pfam" id="PF20684"/>
    </source>
</evidence>
<keyword evidence="2 7" id="KW-0812">Transmembrane</keyword>
<dbReference type="GeneID" id="54553790"/>
<feature type="transmembrane region" description="Helical" evidence="7">
    <location>
        <begin position="12"/>
        <end position="33"/>
    </location>
</feature>
<proteinExistence type="inferred from homology"/>
<evidence type="ECO:0000256" key="6">
    <source>
        <dbReference type="SAM" id="MobiDB-lite"/>
    </source>
</evidence>
<evidence type="ECO:0000256" key="1">
    <source>
        <dbReference type="ARBA" id="ARBA00004141"/>
    </source>
</evidence>
<feature type="transmembrane region" description="Helical" evidence="7">
    <location>
        <begin position="205"/>
        <end position="223"/>
    </location>
</feature>
<evidence type="ECO:0000256" key="5">
    <source>
        <dbReference type="ARBA" id="ARBA00038359"/>
    </source>
</evidence>
<keyword evidence="3 7" id="KW-1133">Transmembrane helix</keyword>
<evidence type="ECO:0000256" key="3">
    <source>
        <dbReference type="ARBA" id="ARBA00022989"/>
    </source>
</evidence>
<dbReference type="GO" id="GO:0016020">
    <property type="term" value="C:membrane"/>
    <property type="evidence" value="ECO:0007669"/>
    <property type="project" value="UniProtKB-SubCell"/>
</dbReference>
<dbReference type="OrthoDB" id="3934549at2759"/>
<evidence type="ECO:0000256" key="7">
    <source>
        <dbReference type="SAM" id="Phobius"/>
    </source>
</evidence>
<feature type="transmembrane region" description="Helical" evidence="7">
    <location>
        <begin position="88"/>
        <end position="111"/>
    </location>
</feature>
<feature type="domain" description="Rhodopsin" evidence="8">
    <location>
        <begin position="29"/>
        <end position="269"/>
    </location>
</feature>
<reference evidence="9" key="1">
    <citation type="journal article" date="2020" name="Stud. Mycol.">
        <title>101 Dothideomycetes genomes: a test case for predicting lifestyles and emergence of pathogens.</title>
        <authorList>
            <person name="Haridas S."/>
            <person name="Albert R."/>
            <person name="Binder M."/>
            <person name="Bloem J."/>
            <person name="Labutti K."/>
            <person name="Salamov A."/>
            <person name="Andreopoulos B."/>
            <person name="Baker S."/>
            <person name="Barry K."/>
            <person name="Bills G."/>
            <person name="Bluhm B."/>
            <person name="Cannon C."/>
            <person name="Castanera R."/>
            <person name="Culley D."/>
            <person name="Daum C."/>
            <person name="Ezra D."/>
            <person name="Gonzalez J."/>
            <person name="Henrissat B."/>
            <person name="Kuo A."/>
            <person name="Liang C."/>
            <person name="Lipzen A."/>
            <person name="Lutzoni F."/>
            <person name="Magnuson J."/>
            <person name="Mondo S."/>
            <person name="Nolan M."/>
            <person name="Ohm R."/>
            <person name="Pangilinan J."/>
            <person name="Park H.-J."/>
            <person name="Ramirez L."/>
            <person name="Alfaro M."/>
            <person name="Sun H."/>
            <person name="Tritt A."/>
            <person name="Yoshinaga Y."/>
            <person name="Zwiers L.-H."/>
            <person name="Turgeon B."/>
            <person name="Goodwin S."/>
            <person name="Spatafora J."/>
            <person name="Crous P."/>
            <person name="Grigoriev I."/>
        </authorList>
    </citation>
    <scope>NUCLEOTIDE SEQUENCE</scope>
    <source>
        <strain evidence="9">CBS 379.55</strain>
    </source>
</reference>
<keyword evidence="10" id="KW-1185">Reference proteome</keyword>
<protein>
    <recommendedName>
        <fullName evidence="8">Rhodopsin domain-containing protein</fullName>
    </recommendedName>
</protein>
<feature type="transmembrane region" description="Helical" evidence="7">
    <location>
        <begin position="45"/>
        <end position="68"/>
    </location>
</feature>
<dbReference type="EMBL" id="ML986485">
    <property type="protein sequence ID" value="KAF2280230.1"/>
    <property type="molecule type" value="Genomic_DNA"/>
</dbReference>
<comment type="similarity">
    <text evidence="5">Belongs to the SAT4 family.</text>
</comment>
<dbReference type="Proteomes" id="UP000800097">
    <property type="component" value="Unassembled WGS sequence"/>
</dbReference>
<feature type="compositionally biased region" description="Basic and acidic residues" evidence="6">
    <location>
        <begin position="303"/>
        <end position="312"/>
    </location>
</feature>
<name>A0A6A6JUD4_WESOR</name>
<organism evidence="9 10">
    <name type="scientific">Westerdykella ornata</name>
    <dbReference type="NCBI Taxonomy" id="318751"/>
    <lineage>
        <taxon>Eukaryota</taxon>
        <taxon>Fungi</taxon>
        <taxon>Dikarya</taxon>
        <taxon>Ascomycota</taxon>
        <taxon>Pezizomycotina</taxon>
        <taxon>Dothideomycetes</taxon>
        <taxon>Pleosporomycetidae</taxon>
        <taxon>Pleosporales</taxon>
        <taxon>Sporormiaceae</taxon>
        <taxon>Westerdykella</taxon>
    </lineage>
</organism>
<feature type="transmembrane region" description="Helical" evidence="7">
    <location>
        <begin position="123"/>
        <end position="147"/>
    </location>
</feature>
<evidence type="ECO:0000313" key="9">
    <source>
        <dbReference type="EMBL" id="KAF2280230.1"/>
    </source>
</evidence>
<evidence type="ECO:0000313" key="10">
    <source>
        <dbReference type="Proteomes" id="UP000800097"/>
    </source>
</evidence>
<evidence type="ECO:0000256" key="4">
    <source>
        <dbReference type="ARBA" id="ARBA00023136"/>
    </source>
</evidence>
<dbReference type="PANTHER" id="PTHR33048:SF146">
    <property type="entry name" value="INTEGRAL MEMBRANE PROTEIN"/>
    <property type="match status" value="1"/>
</dbReference>
<dbReference type="Pfam" id="PF20684">
    <property type="entry name" value="Fung_rhodopsin"/>
    <property type="match status" value="1"/>
</dbReference>
<dbReference type="RefSeq" id="XP_033657768.1">
    <property type="nucleotide sequence ID" value="XM_033800615.1"/>
</dbReference>
<feature type="compositionally biased region" description="Polar residues" evidence="6">
    <location>
        <begin position="286"/>
        <end position="302"/>
    </location>
</feature>
<dbReference type="InterPro" id="IPR052337">
    <property type="entry name" value="SAT4-like"/>
</dbReference>
<evidence type="ECO:0000256" key="2">
    <source>
        <dbReference type="ARBA" id="ARBA00022692"/>
    </source>
</evidence>
<dbReference type="InterPro" id="IPR049326">
    <property type="entry name" value="Rhodopsin_dom_fungi"/>
</dbReference>
<feature type="region of interest" description="Disordered" evidence="6">
    <location>
        <begin position="286"/>
        <end position="354"/>
    </location>
</feature>
<feature type="transmembrane region" description="Helical" evidence="7">
    <location>
        <begin position="167"/>
        <end position="193"/>
    </location>
</feature>
<keyword evidence="4 7" id="KW-0472">Membrane</keyword>